<protein>
    <submittedName>
        <fullName evidence="1">Uncharacterized protein</fullName>
    </submittedName>
</protein>
<dbReference type="EMBL" id="PUHZ01000021">
    <property type="protein sequence ID" value="PQO44054.1"/>
    <property type="molecule type" value="Genomic_DNA"/>
</dbReference>
<gene>
    <name evidence="1" type="ORF">C5Y93_21170</name>
</gene>
<accession>A0A2S8GJ36</accession>
<comment type="caution">
    <text evidence="1">The sequence shown here is derived from an EMBL/GenBank/DDBJ whole genome shotgun (WGS) entry which is preliminary data.</text>
</comment>
<dbReference type="AlphaFoldDB" id="A0A2S8GJ36"/>
<evidence type="ECO:0000313" key="1">
    <source>
        <dbReference type="EMBL" id="PQO44054.1"/>
    </source>
</evidence>
<reference evidence="1 2" key="1">
    <citation type="submission" date="2018-02" db="EMBL/GenBank/DDBJ databases">
        <title>Comparative genomes isolates from brazilian mangrove.</title>
        <authorList>
            <person name="Araujo J.E."/>
            <person name="Taketani R.G."/>
            <person name="Silva M.C.P."/>
            <person name="Loureco M.V."/>
            <person name="Andreote F.D."/>
        </authorList>
    </citation>
    <scope>NUCLEOTIDE SEQUENCE [LARGE SCALE GENOMIC DNA]</scope>
    <source>
        <strain evidence="1 2">Nap-Phe MGV</strain>
    </source>
</reference>
<organism evidence="1 2">
    <name type="scientific">Blastopirellula marina</name>
    <dbReference type="NCBI Taxonomy" id="124"/>
    <lineage>
        <taxon>Bacteria</taxon>
        <taxon>Pseudomonadati</taxon>
        <taxon>Planctomycetota</taxon>
        <taxon>Planctomycetia</taxon>
        <taxon>Pirellulales</taxon>
        <taxon>Pirellulaceae</taxon>
        <taxon>Blastopirellula</taxon>
    </lineage>
</organism>
<sequence length="136" mass="15133">MPHELAAGSIRMAHAMSDSKLTDDEILALVGTPTTIVYGKAPPGPEERRREKFYAQVEECLGHEVDLTQLREEFDAERCTPEFLTAVDQFLASADSEHECWTFCSPQAAWRDLAGYGGYALVKEGRVTNVLITIEN</sequence>
<evidence type="ECO:0000313" key="2">
    <source>
        <dbReference type="Proteomes" id="UP000237819"/>
    </source>
</evidence>
<proteinExistence type="predicted"/>
<name>A0A2S8GJ36_9BACT</name>
<dbReference type="Proteomes" id="UP000237819">
    <property type="component" value="Unassembled WGS sequence"/>
</dbReference>